<accession>A0A1I4GJJ7</accession>
<name>A0A1I4GJJ7_9LACT</name>
<reference evidence="1 2" key="1">
    <citation type="submission" date="2016-10" db="EMBL/GenBank/DDBJ databases">
        <authorList>
            <person name="de Groot N.N."/>
        </authorList>
    </citation>
    <scope>NUCLEOTIDE SEQUENCE [LARGE SCALE GENOMIC DNA]</scope>
    <source>
        <strain evidence="1 2">M79</strain>
    </source>
</reference>
<protein>
    <submittedName>
        <fullName evidence="1">Uncharacterized protein</fullName>
    </submittedName>
</protein>
<organism evidence="1 2">
    <name type="scientific">Lactococcus garvieae</name>
    <dbReference type="NCBI Taxonomy" id="1363"/>
    <lineage>
        <taxon>Bacteria</taxon>
        <taxon>Bacillati</taxon>
        <taxon>Bacillota</taxon>
        <taxon>Bacilli</taxon>
        <taxon>Lactobacillales</taxon>
        <taxon>Streptococcaceae</taxon>
        <taxon>Lactococcus</taxon>
    </lineage>
</organism>
<dbReference type="EMBL" id="FOTJ01000004">
    <property type="protein sequence ID" value="SFL29690.1"/>
    <property type="molecule type" value="Genomic_DNA"/>
</dbReference>
<dbReference type="AlphaFoldDB" id="A0A1I4GJJ7"/>
<evidence type="ECO:0000313" key="2">
    <source>
        <dbReference type="Proteomes" id="UP000181969"/>
    </source>
</evidence>
<evidence type="ECO:0000313" key="1">
    <source>
        <dbReference type="EMBL" id="SFL29690.1"/>
    </source>
</evidence>
<gene>
    <name evidence="1" type="ORF">SAMN05216438_10462</name>
</gene>
<dbReference type="Proteomes" id="UP000181969">
    <property type="component" value="Unassembled WGS sequence"/>
</dbReference>
<proteinExistence type="predicted"/>
<sequence length="29" mass="3223">MAPQVTLPDANKGLEALEKIKIKGTQKWN</sequence>